<reference evidence="2 3" key="1">
    <citation type="submission" date="2018-05" db="EMBL/GenBank/DDBJ databases">
        <title>Chitinophaga sp. nov., isolated from rhizosphere soil of Alhagi.</title>
        <authorList>
            <person name="Liu Y."/>
        </authorList>
    </citation>
    <scope>NUCLEOTIDE SEQUENCE [LARGE SCALE GENOMIC DNA]</scope>
    <source>
        <strain evidence="2 3">T22</strain>
    </source>
</reference>
<dbReference type="EMBL" id="CP029600">
    <property type="protein sequence ID" value="AWO01109.1"/>
    <property type="molecule type" value="Genomic_DNA"/>
</dbReference>
<keyword evidence="3" id="KW-1185">Reference proteome</keyword>
<gene>
    <name evidence="2" type="ORF">DLD77_05060</name>
</gene>
<evidence type="ECO:0000313" key="3">
    <source>
        <dbReference type="Proteomes" id="UP000246099"/>
    </source>
</evidence>
<feature type="transmembrane region" description="Helical" evidence="1">
    <location>
        <begin position="79"/>
        <end position="100"/>
    </location>
</feature>
<dbReference type="Proteomes" id="UP000246099">
    <property type="component" value="Chromosome"/>
</dbReference>
<accession>A0ABM6WAZ5</accession>
<organism evidence="2 3">
    <name type="scientific">Chitinophaga alhagiae</name>
    <dbReference type="NCBI Taxonomy" id="2203219"/>
    <lineage>
        <taxon>Bacteria</taxon>
        <taxon>Pseudomonadati</taxon>
        <taxon>Bacteroidota</taxon>
        <taxon>Chitinophagia</taxon>
        <taxon>Chitinophagales</taxon>
        <taxon>Chitinophagaceae</taxon>
        <taxon>Chitinophaga</taxon>
    </lineage>
</organism>
<feature type="transmembrane region" description="Helical" evidence="1">
    <location>
        <begin position="29"/>
        <end position="47"/>
    </location>
</feature>
<proteinExistence type="predicted"/>
<evidence type="ECO:0000256" key="1">
    <source>
        <dbReference type="SAM" id="Phobius"/>
    </source>
</evidence>
<sequence>MAQHSQGSVVNILMGRIADNPFIANNSDWAAFLLHLAVTGTGLILYIKSGVLQYVGNWIARQHKVAGFFYTQSAQAKTAIIIFKVFIGCACVFLLYNILLRTMQGLVPRIDFSMLILLVTIGGLGWFVTYPEPQKLPGFDGNLDNLNKTMWLRLSDNQGAYVQDREDRETWYLVKNKREINVSYTETYLFYERTFSNQIREDIISEDIIGKLFYSFRAEALMDNFPQTTSTEKLQALYRNFNSQEGLKKLLFLAIDKGALLKGSRNAIFESLNKYFDTDPNILHNQGHQRNRDFERILAGYGNFTDISGGIAKEIALYIEKLLGKANMFKISFEITRTAFNMDEMLKEIVDSRKRTAHQITQGNIDTQKSIVDTAIRIATTPGASPGRLKNMIDLLGGLGQTFSQQPKQFWVADHTNETMPENALKKVTAASHDVINAIFGIIESNPTPEQLSEAVALSTPYLSQNAIPPDAFIKRFFAKMSNEKTERTHEAYIKLAEDTLLEFTHKA</sequence>
<protein>
    <submittedName>
        <fullName evidence="2">Uncharacterized protein</fullName>
    </submittedName>
</protein>
<keyword evidence="1" id="KW-0472">Membrane</keyword>
<evidence type="ECO:0000313" key="2">
    <source>
        <dbReference type="EMBL" id="AWO01109.1"/>
    </source>
</evidence>
<feature type="transmembrane region" description="Helical" evidence="1">
    <location>
        <begin position="112"/>
        <end position="130"/>
    </location>
</feature>
<name>A0ABM6WAZ5_9BACT</name>
<keyword evidence="1" id="KW-1133">Transmembrane helix</keyword>
<keyword evidence="1" id="KW-0812">Transmembrane</keyword>